<dbReference type="PROSITE" id="PS50297">
    <property type="entry name" value="ANK_REP_REGION"/>
    <property type="match status" value="3"/>
</dbReference>
<dbReference type="RefSeq" id="WP_014111525.1">
    <property type="nucleotide sequence ID" value="NC_016043.1"/>
</dbReference>
<dbReference type="PANTHER" id="PTHR24171">
    <property type="entry name" value="ANKYRIN REPEAT DOMAIN-CONTAINING PROTEIN 39-RELATED"/>
    <property type="match status" value="1"/>
</dbReference>
<dbReference type="GO" id="GO:0004842">
    <property type="term" value="F:ubiquitin-protein transferase activity"/>
    <property type="evidence" value="ECO:0007669"/>
    <property type="project" value="TreeGrafter"/>
</dbReference>
<gene>
    <name evidence="5" type="ordered locus">TASI_0860</name>
</gene>
<sequence length="218" mass="23479">MRVNKLLLASLLAFTASTAALAADAPIFKAVENNSVQAIKKQLDAGQDPNIVNMQGHSPFILAIREGNLEAANLIAKSPKFNVNHENSFGETPLMYAAISGNMELAHYLIKRGAKINKFGWTPLHYAASTGKSDMAQLLLSKGAIPNAPAPNGASPLIMAVKASNIQTVKVLLEAGADPKAIDQSRKSALDYAKEKNLKSIYELMLQYDPRKGIKPQK</sequence>
<feature type="repeat" description="ANK" evidence="3">
    <location>
        <begin position="89"/>
        <end position="117"/>
    </location>
</feature>
<keyword evidence="1" id="KW-0677">Repeat</keyword>
<proteinExistence type="predicted"/>
<dbReference type="GO" id="GO:0085020">
    <property type="term" value="P:protein K6-linked ubiquitination"/>
    <property type="evidence" value="ECO:0007669"/>
    <property type="project" value="TreeGrafter"/>
</dbReference>
<keyword evidence="6" id="KW-1185">Reference proteome</keyword>
<dbReference type="STRING" id="1008459.TASI_0860"/>
<name>G4Q9L3_TAYAM</name>
<reference evidence="5 6" key="2">
    <citation type="journal article" date="2012" name="PLoS ONE">
        <title>Genomic characterization of the taylorella genus.</title>
        <authorList>
            <person name="Hebert L."/>
            <person name="Moumen B."/>
            <person name="Pons N."/>
            <person name="Duquesne F."/>
            <person name="Breuil M.F."/>
            <person name="Goux D."/>
            <person name="Batto J.M."/>
            <person name="Laugier C."/>
            <person name="Renault P."/>
            <person name="Petry S."/>
        </authorList>
    </citation>
    <scope>NUCLEOTIDE SEQUENCE [LARGE SCALE GENOMIC DNA]</scope>
    <source>
        <strain evidence="5 6">MCE3</strain>
    </source>
</reference>
<feature type="signal peptide" evidence="4">
    <location>
        <begin position="1"/>
        <end position="22"/>
    </location>
</feature>
<dbReference type="EMBL" id="CP003059">
    <property type="protein sequence ID" value="AEP36629.1"/>
    <property type="molecule type" value="Genomic_DNA"/>
</dbReference>
<dbReference type="KEGG" id="tas:TASI_0860"/>
<dbReference type="InterPro" id="IPR036770">
    <property type="entry name" value="Ankyrin_rpt-contain_sf"/>
</dbReference>
<feature type="repeat" description="ANK" evidence="3">
    <location>
        <begin position="152"/>
        <end position="184"/>
    </location>
</feature>
<organism evidence="5 6">
    <name type="scientific">Taylorella asinigenitalis (strain MCE3)</name>
    <dbReference type="NCBI Taxonomy" id="1008459"/>
    <lineage>
        <taxon>Bacteria</taxon>
        <taxon>Pseudomonadati</taxon>
        <taxon>Pseudomonadota</taxon>
        <taxon>Betaproteobacteria</taxon>
        <taxon>Burkholderiales</taxon>
        <taxon>Alcaligenaceae</taxon>
        <taxon>Taylorella</taxon>
    </lineage>
</organism>
<keyword evidence="4" id="KW-0732">Signal</keyword>
<dbReference type="AlphaFoldDB" id="G4Q9L3"/>
<dbReference type="PRINTS" id="PR01415">
    <property type="entry name" value="ANKYRIN"/>
</dbReference>
<evidence type="ECO:0000256" key="2">
    <source>
        <dbReference type="ARBA" id="ARBA00023043"/>
    </source>
</evidence>
<dbReference type="OrthoDB" id="198309at2"/>
<dbReference type="PROSITE" id="PS50088">
    <property type="entry name" value="ANK_REPEAT"/>
    <property type="match status" value="3"/>
</dbReference>
<accession>G4Q9L3</accession>
<dbReference type="InterPro" id="IPR002110">
    <property type="entry name" value="Ankyrin_rpt"/>
</dbReference>
<evidence type="ECO:0000256" key="1">
    <source>
        <dbReference type="ARBA" id="ARBA00022737"/>
    </source>
</evidence>
<dbReference type="SUPFAM" id="SSF48403">
    <property type="entry name" value="Ankyrin repeat"/>
    <property type="match status" value="1"/>
</dbReference>
<dbReference type="PANTHER" id="PTHR24171:SF8">
    <property type="entry name" value="BRCA1-ASSOCIATED RING DOMAIN PROTEIN 1"/>
    <property type="match status" value="1"/>
</dbReference>
<dbReference type="HOGENOM" id="CLU_000134_18_0_4"/>
<evidence type="ECO:0000256" key="4">
    <source>
        <dbReference type="SAM" id="SignalP"/>
    </source>
</evidence>
<dbReference type="SMART" id="SM00248">
    <property type="entry name" value="ANK"/>
    <property type="match status" value="6"/>
</dbReference>
<dbReference type="Pfam" id="PF12796">
    <property type="entry name" value="Ank_2"/>
    <property type="match status" value="2"/>
</dbReference>
<feature type="repeat" description="ANK" evidence="3">
    <location>
        <begin position="119"/>
        <end position="151"/>
    </location>
</feature>
<dbReference type="Gene3D" id="1.25.40.20">
    <property type="entry name" value="Ankyrin repeat-containing domain"/>
    <property type="match status" value="1"/>
</dbReference>
<evidence type="ECO:0000256" key="3">
    <source>
        <dbReference type="PROSITE-ProRule" id="PRU00023"/>
    </source>
</evidence>
<evidence type="ECO:0000313" key="6">
    <source>
        <dbReference type="Proteomes" id="UP000009284"/>
    </source>
</evidence>
<evidence type="ECO:0000313" key="5">
    <source>
        <dbReference type="EMBL" id="AEP36629.1"/>
    </source>
</evidence>
<feature type="chain" id="PRO_5003467060" evidence="4">
    <location>
        <begin position="23"/>
        <end position="218"/>
    </location>
</feature>
<dbReference type="Proteomes" id="UP000009284">
    <property type="component" value="Chromosome"/>
</dbReference>
<dbReference type="eggNOG" id="COG0666">
    <property type="taxonomic scope" value="Bacteria"/>
</dbReference>
<protein>
    <submittedName>
        <fullName evidence="5">Ankyrin</fullName>
    </submittedName>
</protein>
<keyword evidence="2 3" id="KW-0040">ANK repeat</keyword>
<reference key="1">
    <citation type="submission" date="2011-09" db="EMBL/GenBank/DDBJ databases">
        <title>Genomic characterization of the Taylorella genus.</title>
        <authorList>
            <person name="Hebert L."/>
            <person name="Moumen B."/>
            <person name="Pons N."/>
            <person name="Duquesne F."/>
            <person name="Breuil M.-F."/>
            <person name="Goux D."/>
            <person name="Batto J.-M."/>
            <person name="Renault P."/>
            <person name="Laugier C."/>
            <person name="Petry S."/>
        </authorList>
    </citation>
    <scope>NUCLEOTIDE SEQUENCE</scope>
    <source>
        <strain>MCE3</strain>
    </source>
</reference>